<dbReference type="GO" id="GO:0000155">
    <property type="term" value="F:phosphorelay sensor kinase activity"/>
    <property type="evidence" value="ECO:0007669"/>
    <property type="project" value="InterPro"/>
</dbReference>
<keyword evidence="9" id="KW-0472">Membrane</keyword>
<dbReference type="STRING" id="318683.A0U94_09960"/>
<keyword evidence="6 11" id="KW-0418">Kinase</keyword>
<evidence type="ECO:0000256" key="1">
    <source>
        <dbReference type="ARBA" id="ARBA00000085"/>
    </source>
</evidence>
<keyword evidence="5" id="KW-0547">Nucleotide-binding</keyword>
<comment type="caution">
    <text evidence="11">The sequence shown here is derived from an EMBL/GenBank/DDBJ whole genome shotgun (WGS) entry which is preliminary data.</text>
</comment>
<reference evidence="11 12" key="1">
    <citation type="submission" date="2015-06" db="EMBL/GenBank/DDBJ databases">
        <title>Improved classification and identification of acetic acid bacteria using matrix-assisted laser desorption/ionization time-of-flight mass spectrometry; Gluconobacter nephelii and Gluconobacter uchimurae are later heterotypic synonyms of Gluconobacter japonicus and Gluconobacter oxydans, respectively.</title>
        <authorList>
            <person name="Li L."/>
            <person name="Cleenwerck I."/>
            <person name="De Vuyst L."/>
            <person name="Vandamme P."/>
        </authorList>
    </citation>
    <scope>NUCLEOTIDE SEQUENCE [LARGE SCALE GENOMIC DNA]</scope>
    <source>
        <strain evidence="11 12">LMG 1768</strain>
    </source>
</reference>
<organism evidence="11 12">
    <name type="scientific">Gluconobacter albidus</name>
    <dbReference type="NCBI Taxonomy" id="318683"/>
    <lineage>
        <taxon>Bacteria</taxon>
        <taxon>Pseudomonadati</taxon>
        <taxon>Pseudomonadota</taxon>
        <taxon>Alphaproteobacteria</taxon>
        <taxon>Acetobacterales</taxon>
        <taxon>Acetobacteraceae</taxon>
        <taxon>Gluconobacter</taxon>
    </lineage>
</organism>
<dbReference type="OrthoDB" id="1931120at2"/>
<dbReference type="Pfam" id="PF02518">
    <property type="entry name" value="HATPase_c"/>
    <property type="match status" value="1"/>
</dbReference>
<dbReference type="EMBL" id="LHZR01000109">
    <property type="protein sequence ID" value="KXV47454.1"/>
    <property type="molecule type" value="Genomic_DNA"/>
</dbReference>
<dbReference type="PATRIC" id="fig|318683.6.peg.1389"/>
<dbReference type="AlphaFoldDB" id="A0A149THQ8"/>
<dbReference type="SMART" id="SM00388">
    <property type="entry name" value="HisKA"/>
    <property type="match status" value="1"/>
</dbReference>
<evidence type="ECO:0000256" key="2">
    <source>
        <dbReference type="ARBA" id="ARBA00012438"/>
    </source>
</evidence>
<sequence length="406" mass="43443">MRAVAETFLRLCGIVAACLLTIPAWQRGFYATALLSACVGLICAGSVVAAQIRVTRRLKRHEPSVVRPVDREKLRNRALLDHAPVPLLVQYVDGTLHAANRAARRLFMTEGVLREPPEALIAALEKEASGPEKRLIRLPSAGSAPRVYALSVGKGAGAGGIVAYLALTDIEAGLNAAEAQALRDLLQVLSHEIMNSLTPIVSLSATAEELFSECRGPAGSSHETAPLIAEALGTIRRRAEGLDRFVRGYRDLARLPRPDLKPADLGALVREIATLFMARWGARVVLDVVVPAGRLMVPLDAAQMEQALMNLLNNGAEAALGQSAPRVQLAVEMADHAVLIRIRDNGSGIDAALREQVFEPFVSFKAGGNGIGLPLARQIVRGHGGTLVLSQAGERSEWTTTFDVQI</sequence>
<dbReference type="SMART" id="SM00387">
    <property type="entry name" value="HATPase_c"/>
    <property type="match status" value="1"/>
</dbReference>
<keyword evidence="4" id="KW-0808">Transferase</keyword>
<dbReference type="RefSeq" id="WP_062108637.1">
    <property type="nucleotide sequence ID" value="NZ_LHZR01000109.1"/>
</dbReference>
<keyword evidence="8" id="KW-0902">Two-component regulatory system</keyword>
<evidence type="ECO:0000256" key="8">
    <source>
        <dbReference type="ARBA" id="ARBA00023012"/>
    </source>
</evidence>
<keyword evidence="9" id="KW-0812">Transmembrane</keyword>
<dbReference type="InterPro" id="IPR004358">
    <property type="entry name" value="Sig_transdc_His_kin-like_C"/>
</dbReference>
<dbReference type="SUPFAM" id="SSF55874">
    <property type="entry name" value="ATPase domain of HSP90 chaperone/DNA topoisomerase II/histidine kinase"/>
    <property type="match status" value="1"/>
</dbReference>
<dbReference type="InterPro" id="IPR003594">
    <property type="entry name" value="HATPase_dom"/>
</dbReference>
<evidence type="ECO:0000256" key="9">
    <source>
        <dbReference type="SAM" id="Phobius"/>
    </source>
</evidence>
<name>A0A149THQ8_9PROT</name>
<dbReference type="Proteomes" id="UP000075636">
    <property type="component" value="Unassembled WGS sequence"/>
</dbReference>
<dbReference type="InterPro" id="IPR003661">
    <property type="entry name" value="HisK_dim/P_dom"/>
</dbReference>
<feature type="transmembrane region" description="Helical" evidence="9">
    <location>
        <begin position="31"/>
        <end position="50"/>
    </location>
</feature>
<dbReference type="Gene3D" id="3.30.565.10">
    <property type="entry name" value="Histidine kinase-like ATPase, C-terminal domain"/>
    <property type="match status" value="1"/>
</dbReference>
<dbReference type="PANTHER" id="PTHR43065:SF46">
    <property type="entry name" value="C4-DICARBOXYLATE TRANSPORT SENSOR PROTEIN DCTB"/>
    <property type="match status" value="1"/>
</dbReference>
<feature type="transmembrane region" description="Helical" evidence="9">
    <location>
        <begin position="7"/>
        <end position="25"/>
    </location>
</feature>
<keyword evidence="3" id="KW-0597">Phosphoprotein</keyword>
<evidence type="ECO:0000256" key="5">
    <source>
        <dbReference type="ARBA" id="ARBA00022741"/>
    </source>
</evidence>
<evidence type="ECO:0000313" key="12">
    <source>
        <dbReference type="Proteomes" id="UP000075636"/>
    </source>
</evidence>
<gene>
    <name evidence="11" type="ORF">AD945_10465</name>
</gene>
<protein>
    <recommendedName>
        <fullName evidence="2">histidine kinase</fullName>
        <ecNumber evidence="2">2.7.13.3</ecNumber>
    </recommendedName>
</protein>
<evidence type="ECO:0000256" key="6">
    <source>
        <dbReference type="ARBA" id="ARBA00022777"/>
    </source>
</evidence>
<comment type="catalytic activity">
    <reaction evidence="1">
        <text>ATP + protein L-histidine = ADP + protein N-phospho-L-histidine.</text>
        <dbReference type="EC" id="2.7.13.3"/>
    </reaction>
</comment>
<evidence type="ECO:0000256" key="7">
    <source>
        <dbReference type="ARBA" id="ARBA00022840"/>
    </source>
</evidence>
<evidence type="ECO:0000256" key="4">
    <source>
        <dbReference type="ARBA" id="ARBA00022679"/>
    </source>
</evidence>
<dbReference type="InterPro" id="IPR036890">
    <property type="entry name" value="HATPase_C_sf"/>
</dbReference>
<evidence type="ECO:0000259" key="10">
    <source>
        <dbReference type="PROSITE" id="PS50109"/>
    </source>
</evidence>
<proteinExistence type="predicted"/>
<dbReference type="InterPro" id="IPR005467">
    <property type="entry name" value="His_kinase_dom"/>
</dbReference>
<accession>A0A149THQ8</accession>
<dbReference type="GO" id="GO:0005524">
    <property type="term" value="F:ATP binding"/>
    <property type="evidence" value="ECO:0007669"/>
    <property type="project" value="UniProtKB-KW"/>
</dbReference>
<dbReference type="EC" id="2.7.13.3" evidence="2"/>
<evidence type="ECO:0000256" key="3">
    <source>
        <dbReference type="ARBA" id="ARBA00022553"/>
    </source>
</evidence>
<feature type="domain" description="Histidine kinase" evidence="10">
    <location>
        <begin position="188"/>
        <end position="406"/>
    </location>
</feature>
<evidence type="ECO:0000313" key="11">
    <source>
        <dbReference type="EMBL" id="KXV47454.1"/>
    </source>
</evidence>
<dbReference type="PRINTS" id="PR00344">
    <property type="entry name" value="BCTRLSENSOR"/>
</dbReference>
<keyword evidence="7" id="KW-0067">ATP-binding</keyword>
<dbReference type="PROSITE" id="PS50109">
    <property type="entry name" value="HIS_KIN"/>
    <property type="match status" value="1"/>
</dbReference>
<keyword evidence="9" id="KW-1133">Transmembrane helix</keyword>
<dbReference type="PANTHER" id="PTHR43065">
    <property type="entry name" value="SENSOR HISTIDINE KINASE"/>
    <property type="match status" value="1"/>
</dbReference>